<dbReference type="AlphaFoldDB" id="A0AAV2P1B3"/>
<gene>
    <name evidence="1" type="ORF">LPLAT_LOCUS11162</name>
</gene>
<name>A0AAV2P1B3_9HYME</name>
<reference evidence="1" key="1">
    <citation type="submission" date="2024-04" db="EMBL/GenBank/DDBJ databases">
        <authorList>
            <consortium name="Molecular Ecology Group"/>
        </authorList>
    </citation>
    <scope>NUCLEOTIDE SEQUENCE</scope>
</reference>
<keyword evidence="2" id="KW-1185">Reference proteome</keyword>
<sequence>MRRTLPTLYRVADVRYRLFISYGRVHRKYGQNSTVQIDKVLKTESRSLYTRKIGRMPGIFRLRIDETSLGSLRSYETVTHHQLYGMNIETLLERVSAVNRFRFLAAT</sequence>
<proteinExistence type="predicted"/>
<organism evidence="1 2">
    <name type="scientific">Lasius platythorax</name>
    <dbReference type="NCBI Taxonomy" id="488582"/>
    <lineage>
        <taxon>Eukaryota</taxon>
        <taxon>Metazoa</taxon>
        <taxon>Ecdysozoa</taxon>
        <taxon>Arthropoda</taxon>
        <taxon>Hexapoda</taxon>
        <taxon>Insecta</taxon>
        <taxon>Pterygota</taxon>
        <taxon>Neoptera</taxon>
        <taxon>Endopterygota</taxon>
        <taxon>Hymenoptera</taxon>
        <taxon>Apocrita</taxon>
        <taxon>Aculeata</taxon>
        <taxon>Formicoidea</taxon>
        <taxon>Formicidae</taxon>
        <taxon>Formicinae</taxon>
        <taxon>Lasius</taxon>
        <taxon>Lasius</taxon>
    </lineage>
</organism>
<evidence type="ECO:0000313" key="1">
    <source>
        <dbReference type="EMBL" id="CAL1685743.1"/>
    </source>
</evidence>
<dbReference type="EMBL" id="OZ034829">
    <property type="protein sequence ID" value="CAL1685743.1"/>
    <property type="molecule type" value="Genomic_DNA"/>
</dbReference>
<dbReference type="Proteomes" id="UP001497644">
    <property type="component" value="Chromosome 6"/>
</dbReference>
<protein>
    <submittedName>
        <fullName evidence="1">Uncharacterized protein</fullName>
    </submittedName>
</protein>
<evidence type="ECO:0000313" key="2">
    <source>
        <dbReference type="Proteomes" id="UP001497644"/>
    </source>
</evidence>
<accession>A0AAV2P1B3</accession>